<proteinExistence type="predicted"/>
<comment type="caution">
    <text evidence="1">The sequence shown here is derived from an EMBL/GenBank/DDBJ whole genome shotgun (WGS) entry which is preliminary data.</text>
</comment>
<dbReference type="EMBL" id="ACYT02000073">
    <property type="protein sequence ID" value="EFF79120.1"/>
    <property type="molecule type" value="Genomic_DNA"/>
</dbReference>
<dbReference type="HOGENOM" id="CLU_2191349_0_0_11"/>
<name>D4U122_9ACTO</name>
<reference evidence="1 2" key="1">
    <citation type="submission" date="2009-10" db="EMBL/GenBank/DDBJ databases">
        <authorList>
            <person name="Weinstock G."/>
            <person name="Sodergren E."/>
            <person name="Clifton S."/>
            <person name="Fulton L."/>
            <person name="Fulton B."/>
            <person name="Courtney L."/>
            <person name="Fronick C."/>
            <person name="Harrison M."/>
            <person name="Strong C."/>
            <person name="Farmer C."/>
            <person name="Delahaunty K."/>
            <person name="Markovic C."/>
            <person name="Hall O."/>
            <person name="Minx P."/>
            <person name="Tomlinson C."/>
            <person name="Mitreva M."/>
            <person name="Nelson J."/>
            <person name="Hou S."/>
            <person name="Wollam A."/>
            <person name="Pepin K.H."/>
            <person name="Johnson M."/>
            <person name="Bhonagiri V."/>
            <person name="Nash W.E."/>
            <person name="Warren W."/>
            <person name="Chinwalla A."/>
            <person name="Mardis E.R."/>
            <person name="Wilson R.K."/>
        </authorList>
    </citation>
    <scope>NUCLEOTIDE SEQUENCE [LARGE SCALE GENOMIC DNA]</scope>
    <source>
        <strain evidence="1 2">F0309</strain>
    </source>
</reference>
<protein>
    <submittedName>
        <fullName evidence="1">Uncharacterized protein</fullName>
    </submittedName>
</protein>
<gene>
    <name evidence="1" type="ORF">HMPREF0970_01921</name>
</gene>
<organism evidence="1 2">
    <name type="scientific">Schaalia odontolytica F0309</name>
    <dbReference type="NCBI Taxonomy" id="649742"/>
    <lineage>
        <taxon>Bacteria</taxon>
        <taxon>Bacillati</taxon>
        <taxon>Actinomycetota</taxon>
        <taxon>Actinomycetes</taxon>
        <taxon>Actinomycetales</taxon>
        <taxon>Actinomycetaceae</taxon>
        <taxon>Schaalia</taxon>
    </lineage>
</organism>
<evidence type="ECO:0000313" key="1">
    <source>
        <dbReference type="EMBL" id="EFF79120.1"/>
    </source>
</evidence>
<evidence type="ECO:0000313" key="2">
    <source>
        <dbReference type="Proteomes" id="UP000003150"/>
    </source>
</evidence>
<dbReference type="Proteomes" id="UP000003150">
    <property type="component" value="Unassembled WGS sequence"/>
</dbReference>
<sequence length="108" mass="12272">MQGSGRLCRRSSSCAVARDADCGLSEPFGVDAQRWGTRDAKAGGSWSREVQMDSFAQKVMKSTILQNLHCCWSSVFDLLCRKFNWVDCGLVFSSLYMQIKAVWQRYFI</sequence>
<dbReference type="AlphaFoldDB" id="D4U122"/>
<accession>D4U122</accession>